<dbReference type="PANTHER" id="PTHR13134">
    <property type="entry name" value="TRAFFICKING PROTEIN PARTICLE COMPLEX SUBUNIT 13"/>
    <property type="match status" value="1"/>
</dbReference>
<reference evidence="6" key="2">
    <citation type="submission" date="2011-02" db="EMBL/GenBank/DDBJ databases">
        <authorList>
            <person name="MacLean D."/>
        </authorList>
    </citation>
    <scope>NUCLEOTIDE SEQUENCE</scope>
</reference>
<accession>F0WRU3</accession>
<evidence type="ECO:0000259" key="4">
    <source>
        <dbReference type="Pfam" id="PF23643"/>
    </source>
</evidence>
<dbReference type="HOGENOM" id="CLU_027041_2_0_1"/>
<feature type="domain" description="Trafficking protein particle complex subunit 13 N-terminal" evidence="3">
    <location>
        <begin position="26"/>
        <end position="183"/>
    </location>
</feature>
<dbReference type="Pfam" id="PF23647">
    <property type="entry name" value="TRAPPC13_M"/>
    <property type="match status" value="1"/>
</dbReference>
<evidence type="ECO:0000256" key="1">
    <source>
        <dbReference type="ARBA" id="ARBA00010785"/>
    </source>
</evidence>
<evidence type="ECO:0000256" key="2">
    <source>
        <dbReference type="SAM" id="MobiDB-lite"/>
    </source>
</evidence>
<dbReference type="InterPro" id="IPR010378">
    <property type="entry name" value="TRAPPC13"/>
</dbReference>
<organism evidence="6">
    <name type="scientific">Albugo laibachii Nc14</name>
    <dbReference type="NCBI Taxonomy" id="890382"/>
    <lineage>
        <taxon>Eukaryota</taxon>
        <taxon>Sar</taxon>
        <taxon>Stramenopiles</taxon>
        <taxon>Oomycota</taxon>
        <taxon>Peronosporomycetes</taxon>
        <taxon>Albuginales</taxon>
        <taxon>Albuginaceae</taxon>
        <taxon>Albugo</taxon>
    </lineage>
</organism>
<evidence type="ECO:0000259" key="5">
    <source>
        <dbReference type="Pfam" id="PF23647"/>
    </source>
</evidence>
<dbReference type="AlphaFoldDB" id="F0WRU3"/>
<feature type="region of interest" description="Disordered" evidence="2">
    <location>
        <begin position="1"/>
        <end position="21"/>
    </location>
</feature>
<name>F0WRU3_9STRA</name>
<comment type="similarity">
    <text evidence="1">Belongs to the TRAPPC13 family.</text>
</comment>
<dbReference type="Pfam" id="PF06159">
    <property type="entry name" value="TRAPPC13_N"/>
    <property type="match status" value="1"/>
</dbReference>
<feature type="domain" description="Trafficking protein particle complex subunit 13 C-terminal" evidence="4">
    <location>
        <begin position="346"/>
        <end position="442"/>
    </location>
</feature>
<evidence type="ECO:0000313" key="6">
    <source>
        <dbReference type="EMBL" id="CCA24059.1"/>
    </source>
</evidence>
<dbReference type="PANTHER" id="PTHR13134:SF3">
    <property type="entry name" value="TRAFFICKING PROTEIN PARTICLE COMPLEX SUBUNIT 13"/>
    <property type="match status" value="1"/>
</dbReference>
<proteinExistence type="inferred from homology"/>
<dbReference type="InterPro" id="IPR055427">
    <property type="entry name" value="TRAPPC13_N"/>
</dbReference>
<dbReference type="EMBL" id="FR824265">
    <property type="protein sequence ID" value="CCA24059.1"/>
    <property type="molecule type" value="Genomic_DNA"/>
</dbReference>
<dbReference type="InterPro" id="IPR055429">
    <property type="entry name" value="TRAPPC13_M"/>
</dbReference>
<dbReference type="GO" id="GO:1990072">
    <property type="term" value="C:TRAPPIII protein complex"/>
    <property type="evidence" value="ECO:0007669"/>
    <property type="project" value="TreeGrafter"/>
</dbReference>
<evidence type="ECO:0000259" key="3">
    <source>
        <dbReference type="Pfam" id="PF06159"/>
    </source>
</evidence>
<dbReference type="InterPro" id="IPR055428">
    <property type="entry name" value="TRAPPC13_C"/>
</dbReference>
<protein>
    <submittedName>
        <fullName evidence="6">Uncharacterized protein AlNc14C220G9088</fullName>
    </submittedName>
</protein>
<dbReference type="Pfam" id="PF23643">
    <property type="entry name" value="TRAPPC13_C"/>
    <property type="match status" value="1"/>
</dbReference>
<reference evidence="6" key="1">
    <citation type="journal article" date="2011" name="PLoS Biol.">
        <title>Gene gain and loss during evolution of obligate parasitism in the white rust pathogen of Arabidopsis thaliana.</title>
        <authorList>
            <person name="Kemen E."/>
            <person name="Gardiner A."/>
            <person name="Schultz-Larsen T."/>
            <person name="Kemen A.C."/>
            <person name="Balmuth A.L."/>
            <person name="Robert-Seilaniantz A."/>
            <person name="Bailey K."/>
            <person name="Holub E."/>
            <person name="Studholme D.J."/>
            <person name="Maclean D."/>
            <person name="Jones J.D."/>
        </authorList>
    </citation>
    <scope>NUCLEOTIDE SEQUENCE</scope>
</reference>
<feature type="domain" description="Trafficking protein particle complex subunit 13 middle" evidence="5">
    <location>
        <begin position="196"/>
        <end position="330"/>
    </location>
</feature>
<gene>
    <name evidence="6" type="primary">AlNc14C220G9088</name>
    <name evidence="6" type="ORF">ALNC14_102030</name>
</gene>
<sequence>MNSQSSVKNNEPINPRSQTAPNIQPTLKVMRLYKPKLYSHSTNNTGVTLPTALSSMNAYQQEYVISNMLCLPDSFGQIFLGNTFSSYISVINPYNCDIEEVGLTANIQCGNDRVELQDNRQSRTGKLPPPNPTPVLSANSSLDMVVDFPLSQVGNHVLRVGVSYLDPITKESKSLRKFYRFGVQNPLILNFKQSRAPSQEILIEAQIRNVSSLPLFIDSIRFEATSSFTLMTTKRSSESSPADCTQPQPEDSDYTIDTIWPSLKQHLARGSPTLLQPQEELQRMFRLFEYERKKIVDPGFQSSQTLGRLHVGWKTSVGEAGSVQSQPIVRKYDTMRDVSIRLHSFPERLVVEKVFVVECTIENHSTRNFDIQLQFRKESLDGIVCYCLTHQHVGSLVSEASITLPLKLLPLECGLQEIRDIVCVDLRTGQEFFQQHPVQLMVYTTTVKEA</sequence>